<dbReference type="AlphaFoldDB" id="A0A2G8RT50"/>
<feature type="region of interest" description="Disordered" evidence="1">
    <location>
        <begin position="283"/>
        <end position="350"/>
    </location>
</feature>
<feature type="compositionally biased region" description="Basic residues" evidence="1">
    <location>
        <begin position="91"/>
        <end position="101"/>
    </location>
</feature>
<reference evidence="2 3" key="1">
    <citation type="journal article" date="2015" name="Sci. Rep.">
        <title>Chromosome-level genome map provides insights into diverse defense mechanisms in the medicinal fungus Ganoderma sinense.</title>
        <authorList>
            <person name="Zhu Y."/>
            <person name="Xu J."/>
            <person name="Sun C."/>
            <person name="Zhou S."/>
            <person name="Xu H."/>
            <person name="Nelson D.R."/>
            <person name="Qian J."/>
            <person name="Song J."/>
            <person name="Luo H."/>
            <person name="Xiang L."/>
            <person name="Li Y."/>
            <person name="Xu Z."/>
            <person name="Ji A."/>
            <person name="Wang L."/>
            <person name="Lu S."/>
            <person name="Hayward A."/>
            <person name="Sun W."/>
            <person name="Li X."/>
            <person name="Schwartz D.C."/>
            <person name="Wang Y."/>
            <person name="Chen S."/>
        </authorList>
    </citation>
    <scope>NUCLEOTIDE SEQUENCE [LARGE SCALE GENOMIC DNA]</scope>
    <source>
        <strain evidence="2 3">ZZ0214-1</strain>
    </source>
</reference>
<feature type="compositionally biased region" description="Low complexity" evidence="1">
    <location>
        <begin position="298"/>
        <end position="317"/>
    </location>
</feature>
<keyword evidence="3" id="KW-1185">Reference proteome</keyword>
<proteinExistence type="predicted"/>
<evidence type="ECO:0000256" key="1">
    <source>
        <dbReference type="SAM" id="MobiDB-lite"/>
    </source>
</evidence>
<dbReference type="EMBL" id="AYKW01000056">
    <property type="protein sequence ID" value="PIL24692.1"/>
    <property type="molecule type" value="Genomic_DNA"/>
</dbReference>
<sequence length="394" mass="44069">MRTRQCLSGQLHVLEIPDSVSKIRSETGLSLLCSLIPDPSTNPLKQAVGDLPGKTCASRRFAESSIPPVSKPFTRCSIANAASLAASIPKARGKGKGKKRPCPVDDSDESIDPSATTPDARPRKKRRAAHPPRKLKRLPLREELEVLQEALPLVIRSHLEPPRDDKGPIPNERRTFGEFLRWKSLYDDKMVARIVDERHVVCRRCGKFIWLCHDTAYNWFKWGRHRKICIQRKDLPPVPNLSPPVLLHNELKRRTDCPEVDALFPKTKGGPYYRHSWTYFVPRPGQSRPDDPSESLAPSSGILSTSGPSMSSSSSRRASIKSETGPSPHGVRGQLRSQFPRPHRPCPRALDPKFKAEEEAQWSDGNIPDGVELLLAGAKFLERTNVQCTKCAFP</sequence>
<dbReference type="OrthoDB" id="10536450at2759"/>
<evidence type="ECO:0000313" key="3">
    <source>
        <dbReference type="Proteomes" id="UP000230002"/>
    </source>
</evidence>
<protein>
    <submittedName>
        <fullName evidence="2">Uncharacterized protein</fullName>
    </submittedName>
</protein>
<feature type="region of interest" description="Disordered" evidence="1">
    <location>
        <begin position="90"/>
        <end position="135"/>
    </location>
</feature>
<accession>A0A2G8RT50</accession>
<name>A0A2G8RT50_9APHY</name>
<feature type="compositionally biased region" description="Basic residues" evidence="1">
    <location>
        <begin position="122"/>
        <end position="135"/>
    </location>
</feature>
<comment type="caution">
    <text evidence="2">The sequence shown here is derived from an EMBL/GenBank/DDBJ whole genome shotgun (WGS) entry which is preliminary data.</text>
</comment>
<organism evidence="2 3">
    <name type="scientific">Ganoderma sinense ZZ0214-1</name>
    <dbReference type="NCBI Taxonomy" id="1077348"/>
    <lineage>
        <taxon>Eukaryota</taxon>
        <taxon>Fungi</taxon>
        <taxon>Dikarya</taxon>
        <taxon>Basidiomycota</taxon>
        <taxon>Agaricomycotina</taxon>
        <taxon>Agaricomycetes</taxon>
        <taxon>Polyporales</taxon>
        <taxon>Polyporaceae</taxon>
        <taxon>Ganoderma</taxon>
    </lineage>
</organism>
<gene>
    <name evidence="2" type="ORF">GSI_12576</name>
</gene>
<evidence type="ECO:0000313" key="2">
    <source>
        <dbReference type="EMBL" id="PIL24692.1"/>
    </source>
</evidence>
<dbReference type="Proteomes" id="UP000230002">
    <property type="component" value="Unassembled WGS sequence"/>
</dbReference>